<protein>
    <submittedName>
        <fullName evidence="2">Uncharacterized protein</fullName>
    </submittedName>
</protein>
<accession>A0A3P6QJ98</accession>
<sequence length="143" mass="15602">MYYANGKFPDLGFYSLGDRHFISHIVDNRPAAGKHRVATNTEANRAVRRTRLDGVIQQQQAELLSVPSSHECTNAYCTVDIARASQLIGPDMASTTDIVESAACTSRFRRRRRADSGTLGDTEQADAARRGTGNVGGTSDQAW</sequence>
<name>A0A3P6QJ98_CYLGO</name>
<dbReference type="AlphaFoldDB" id="A0A3P6QJ98"/>
<proteinExistence type="predicted"/>
<evidence type="ECO:0000313" key="3">
    <source>
        <dbReference type="Proteomes" id="UP000271889"/>
    </source>
</evidence>
<feature type="region of interest" description="Disordered" evidence="1">
    <location>
        <begin position="109"/>
        <end position="143"/>
    </location>
</feature>
<feature type="non-terminal residue" evidence="2">
    <location>
        <position position="143"/>
    </location>
</feature>
<dbReference type="Proteomes" id="UP000271889">
    <property type="component" value="Unassembled WGS sequence"/>
</dbReference>
<organism evidence="2 3">
    <name type="scientific">Cylicostephanus goldi</name>
    <name type="common">Nematode worm</name>
    <dbReference type="NCBI Taxonomy" id="71465"/>
    <lineage>
        <taxon>Eukaryota</taxon>
        <taxon>Metazoa</taxon>
        <taxon>Ecdysozoa</taxon>
        <taxon>Nematoda</taxon>
        <taxon>Chromadorea</taxon>
        <taxon>Rhabditida</taxon>
        <taxon>Rhabditina</taxon>
        <taxon>Rhabditomorpha</taxon>
        <taxon>Strongyloidea</taxon>
        <taxon>Strongylidae</taxon>
        <taxon>Cylicostephanus</taxon>
    </lineage>
</organism>
<gene>
    <name evidence="2" type="ORF">CGOC_LOCUS1672</name>
</gene>
<dbReference type="EMBL" id="UYRV01003289">
    <property type="protein sequence ID" value="VDK50082.1"/>
    <property type="molecule type" value="Genomic_DNA"/>
</dbReference>
<evidence type="ECO:0000256" key="1">
    <source>
        <dbReference type="SAM" id="MobiDB-lite"/>
    </source>
</evidence>
<keyword evidence="3" id="KW-1185">Reference proteome</keyword>
<evidence type="ECO:0000313" key="2">
    <source>
        <dbReference type="EMBL" id="VDK50082.1"/>
    </source>
</evidence>
<reference evidence="2 3" key="1">
    <citation type="submission" date="2018-11" db="EMBL/GenBank/DDBJ databases">
        <authorList>
            <consortium name="Pathogen Informatics"/>
        </authorList>
    </citation>
    <scope>NUCLEOTIDE SEQUENCE [LARGE SCALE GENOMIC DNA]</scope>
</reference>